<comment type="caution">
    <text evidence="4">The sequence shown here is derived from an EMBL/GenBank/DDBJ whole genome shotgun (WGS) entry which is preliminary data.</text>
</comment>
<evidence type="ECO:0000259" key="3">
    <source>
        <dbReference type="PROSITE" id="PS51186"/>
    </source>
</evidence>
<name>A0A6L8LKI3_9RHOB</name>
<dbReference type="InterPro" id="IPR000182">
    <property type="entry name" value="GNAT_dom"/>
</dbReference>
<dbReference type="CDD" id="cd04301">
    <property type="entry name" value="NAT_SF"/>
    <property type="match status" value="1"/>
</dbReference>
<keyword evidence="1 4" id="KW-0808">Transferase</keyword>
<dbReference type="SUPFAM" id="SSF55729">
    <property type="entry name" value="Acyl-CoA N-acyltransferases (Nat)"/>
    <property type="match status" value="1"/>
</dbReference>
<dbReference type="InterPro" id="IPR016181">
    <property type="entry name" value="Acyl_CoA_acyltransferase"/>
</dbReference>
<sequence>MRRAVAADLSRIVAMLSDDPLGQGRESGLVDATYRNAFESIDRDPSHYLAVADRGGEVIGTLQLSFLPGLARHGMWRAQIEAVRVAREARGEGIGRFMFDWAIDKARAQGCGLVQLTSDAERTGAHEFYDRLGFKPSHVGYKLQL</sequence>
<evidence type="ECO:0000313" key="4">
    <source>
        <dbReference type="EMBL" id="MYM56484.1"/>
    </source>
</evidence>
<dbReference type="PROSITE" id="PS51186">
    <property type="entry name" value="GNAT"/>
    <property type="match status" value="1"/>
</dbReference>
<accession>A0A6L8LKI3</accession>
<dbReference type="AlphaFoldDB" id="A0A6L8LKI3"/>
<proteinExistence type="predicted"/>
<feature type="domain" description="N-acetyltransferase" evidence="3">
    <location>
        <begin position="1"/>
        <end position="145"/>
    </location>
</feature>
<evidence type="ECO:0000256" key="2">
    <source>
        <dbReference type="ARBA" id="ARBA00023315"/>
    </source>
</evidence>
<protein>
    <submittedName>
        <fullName evidence="4">GNAT family N-acetyltransferase</fullName>
    </submittedName>
</protein>
<keyword evidence="2" id="KW-0012">Acyltransferase</keyword>
<organism evidence="4 5">
    <name type="scientific">Thalassovita mangrovi</name>
    <dbReference type="NCBI Taxonomy" id="2692236"/>
    <lineage>
        <taxon>Bacteria</taxon>
        <taxon>Pseudomonadati</taxon>
        <taxon>Pseudomonadota</taxon>
        <taxon>Alphaproteobacteria</taxon>
        <taxon>Rhodobacterales</taxon>
        <taxon>Roseobacteraceae</taxon>
        <taxon>Thalassovita</taxon>
    </lineage>
</organism>
<dbReference type="GO" id="GO:0016747">
    <property type="term" value="F:acyltransferase activity, transferring groups other than amino-acyl groups"/>
    <property type="evidence" value="ECO:0007669"/>
    <property type="project" value="InterPro"/>
</dbReference>
<dbReference type="EMBL" id="WWEN01000006">
    <property type="protein sequence ID" value="MYM56484.1"/>
    <property type="molecule type" value="Genomic_DNA"/>
</dbReference>
<reference evidence="4 5" key="1">
    <citation type="submission" date="2020-01" db="EMBL/GenBank/DDBJ databases">
        <authorList>
            <person name="Chen S."/>
        </authorList>
    </citation>
    <scope>NUCLEOTIDE SEQUENCE [LARGE SCALE GENOMIC DNA]</scope>
    <source>
        <strain evidence="4 5">GS-10</strain>
    </source>
</reference>
<gene>
    <name evidence="4" type="ORF">GR167_14295</name>
</gene>
<dbReference type="Proteomes" id="UP000479043">
    <property type="component" value="Unassembled WGS sequence"/>
</dbReference>
<evidence type="ECO:0000313" key="5">
    <source>
        <dbReference type="Proteomes" id="UP000479043"/>
    </source>
</evidence>
<dbReference type="Gene3D" id="3.40.630.30">
    <property type="match status" value="1"/>
</dbReference>
<dbReference type="PANTHER" id="PTHR43877:SF2">
    <property type="entry name" value="AMINOALKYLPHOSPHONATE N-ACETYLTRANSFERASE-RELATED"/>
    <property type="match status" value="1"/>
</dbReference>
<dbReference type="InterPro" id="IPR050832">
    <property type="entry name" value="Bact_Acetyltransf"/>
</dbReference>
<evidence type="ECO:0000256" key="1">
    <source>
        <dbReference type="ARBA" id="ARBA00022679"/>
    </source>
</evidence>
<keyword evidence="5" id="KW-1185">Reference proteome</keyword>
<dbReference type="Pfam" id="PF00583">
    <property type="entry name" value="Acetyltransf_1"/>
    <property type="match status" value="1"/>
</dbReference>
<dbReference type="PANTHER" id="PTHR43877">
    <property type="entry name" value="AMINOALKYLPHOSPHONATE N-ACETYLTRANSFERASE-RELATED-RELATED"/>
    <property type="match status" value="1"/>
</dbReference>